<dbReference type="AlphaFoldDB" id="A0A9P5T8J5"/>
<reference evidence="2" key="2">
    <citation type="journal article" date="2020" name="Nat. Commun.">
        <title>Large-scale genome sequencing of mycorrhizal fungi provides insights into the early evolution of symbiotic traits.</title>
        <authorList>
            <person name="Miyauchi S."/>
            <person name="Kiss E."/>
            <person name="Kuo A."/>
            <person name="Drula E."/>
            <person name="Kohler A."/>
            <person name="Sanchez-Garcia M."/>
            <person name="Morin E."/>
            <person name="Andreopoulos B."/>
            <person name="Barry K.W."/>
            <person name="Bonito G."/>
            <person name="Buee M."/>
            <person name="Carver A."/>
            <person name="Chen C."/>
            <person name="Cichocki N."/>
            <person name="Clum A."/>
            <person name="Culley D."/>
            <person name="Crous P.W."/>
            <person name="Fauchery L."/>
            <person name="Girlanda M."/>
            <person name="Hayes R.D."/>
            <person name="Keri Z."/>
            <person name="LaButti K."/>
            <person name="Lipzen A."/>
            <person name="Lombard V."/>
            <person name="Magnuson J."/>
            <person name="Maillard F."/>
            <person name="Murat C."/>
            <person name="Nolan M."/>
            <person name="Ohm R.A."/>
            <person name="Pangilinan J."/>
            <person name="Pereira M.F."/>
            <person name="Perotto S."/>
            <person name="Peter M."/>
            <person name="Pfister S."/>
            <person name="Riley R."/>
            <person name="Sitrit Y."/>
            <person name="Stielow J.B."/>
            <person name="Szollosi G."/>
            <person name="Zifcakova L."/>
            <person name="Stursova M."/>
            <person name="Spatafora J.W."/>
            <person name="Tedersoo L."/>
            <person name="Vaario L.M."/>
            <person name="Yamada A."/>
            <person name="Yan M."/>
            <person name="Wang P."/>
            <person name="Xu J."/>
            <person name="Bruns T."/>
            <person name="Baldrian P."/>
            <person name="Vilgalys R."/>
            <person name="Dunand C."/>
            <person name="Henrissat B."/>
            <person name="Grigoriev I.V."/>
            <person name="Hibbett D."/>
            <person name="Nagy L.G."/>
            <person name="Martin F.M."/>
        </authorList>
    </citation>
    <scope>NUCLEOTIDE SEQUENCE</scope>
    <source>
        <strain evidence="2">Prilba</strain>
    </source>
</reference>
<organism evidence="2 3">
    <name type="scientific">Russula ochroleuca</name>
    <dbReference type="NCBI Taxonomy" id="152965"/>
    <lineage>
        <taxon>Eukaryota</taxon>
        <taxon>Fungi</taxon>
        <taxon>Dikarya</taxon>
        <taxon>Basidiomycota</taxon>
        <taxon>Agaricomycotina</taxon>
        <taxon>Agaricomycetes</taxon>
        <taxon>Russulales</taxon>
        <taxon>Russulaceae</taxon>
        <taxon>Russula</taxon>
    </lineage>
</organism>
<keyword evidence="3" id="KW-1185">Reference proteome</keyword>
<evidence type="ECO:0008006" key="4">
    <source>
        <dbReference type="Google" id="ProtNLM"/>
    </source>
</evidence>
<comment type="caution">
    <text evidence="2">The sequence shown here is derived from an EMBL/GenBank/DDBJ whole genome shotgun (WGS) entry which is preliminary data.</text>
</comment>
<gene>
    <name evidence="2" type="ORF">DFH94DRAFT_749146</name>
</gene>
<sequence>MPPTLANGPESQRSQPPPRRSDRFWFDDGSVLVSLVPSVYKIHKSILDRHSTKFAPWLLDATDPTALALSMAIGDAETPIMAIPVELGTTIEDFETLLAHLYHDSPLRAQSPFSQLACILRVSSPRQLDLTSIFEFANHHLATLFPGGPVPFAHLHRTEYLEEALELALQYGIESGTKKALVYSVATSTDFDPRGEFDPSGPENLDTSGEGTPHPALSPRTIHICHRLLASLIADFTPVLFTVCAASHMACTDIIADRWMTDVITPALADGGVGRPLETLTRIASLSWNEMGVCDECVESKKVEWSETAKDVWEKAGGWIEEAEKEFRN</sequence>
<feature type="region of interest" description="Disordered" evidence="1">
    <location>
        <begin position="192"/>
        <end position="216"/>
    </location>
</feature>
<accession>A0A9P5T8J5</accession>
<dbReference type="Proteomes" id="UP000759537">
    <property type="component" value="Unassembled WGS sequence"/>
</dbReference>
<evidence type="ECO:0000256" key="1">
    <source>
        <dbReference type="SAM" id="MobiDB-lite"/>
    </source>
</evidence>
<dbReference type="EMBL" id="WHVB01000010">
    <property type="protein sequence ID" value="KAF8479331.1"/>
    <property type="molecule type" value="Genomic_DNA"/>
</dbReference>
<evidence type="ECO:0000313" key="2">
    <source>
        <dbReference type="EMBL" id="KAF8479331.1"/>
    </source>
</evidence>
<name>A0A9P5T8J5_9AGAM</name>
<reference evidence="2" key="1">
    <citation type="submission" date="2019-10" db="EMBL/GenBank/DDBJ databases">
        <authorList>
            <consortium name="DOE Joint Genome Institute"/>
            <person name="Kuo A."/>
            <person name="Miyauchi S."/>
            <person name="Kiss E."/>
            <person name="Drula E."/>
            <person name="Kohler A."/>
            <person name="Sanchez-Garcia M."/>
            <person name="Andreopoulos B."/>
            <person name="Barry K.W."/>
            <person name="Bonito G."/>
            <person name="Buee M."/>
            <person name="Carver A."/>
            <person name="Chen C."/>
            <person name="Cichocki N."/>
            <person name="Clum A."/>
            <person name="Culley D."/>
            <person name="Crous P.W."/>
            <person name="Fauchery L."/>
            <person name="Girlanda M."/>
            <person name="Hayes R."/>
            <person name="Keri Z."/>
            <person name="LaButti K."/>
            <person name="Lipzen A."/>
            <person name="Lombard V."/>
            <person name="Magnuson J."/>
            <person name="Maillard F."/>
            <person name="Morin E."/>
            <person name="Murat C."/>
            <person name="Nolan M."/>
            <person name="Ohm R."/>
            <person name="Pangilinan J."/>
            <person name="Pereira M."/>
            <person name="Perotto S."/>
            <person name="Peter M."/>
            <person name="Riley R."/>
            <person name="Sitrit Y."/>
            <person name="Stielow B."/>
            <person name="Szollosi G."/>
            <person name="Zifcakova L."/>
            <person name="Stursova M."/>
            <person name="Spatafora J.W."/>
            <person name="Tedersoo L."/>
            <person name="Vaario L.-M."/>
            <person name="Yamada A."/>
            <person name="Yan M."/>
            <person name="Wang P."/>
            <person name="Xu J."/>
            <person name="Bruns T."/>
            <person name="Baldrian P."/>
            <person name="Vilgalys R."/>
            <person name="Henrissat B."/>
            <person name="Grigoriev I.V."/>
            <person name="Hibbett D."/>
            <person name="Nagy L.G."/>
            <person name="Martin F.M."/>
        </authorList>
    </citation>
    <scope>NUCLEOTIDE SEQUENCE</scope>
    <source>
        <strain evidence="2">Prilba</strain>
    </source>
</reference>
<evidence type="ECO:0000313" key="3">
    <source>
        <dbReference type="Proteomes" id="UP000759537"/>
    </source>
</evidence>
<proteinExistence type="predicted"/>
<protein>
    <recommendedName>
        <fullName evidence="4">BTB domain-containing protein</fullName>
    </recommendedName>
</protein>
<feature type="region of interest" description="Disordered" evidence="1">
    <location>
        <begin position="1"/>
        <end position="21"/>
    </location>
</feature>
<dbReference type="OrthoDB" id="3249359at2759"/>